<dbReference type="EMBL" id="BLJP01000019">
    <property type="protein sequence ID" value="GFE94778.1"/>
    <property type="molecule type" value="Genomic_DNA"/>
</dbReference>
<name>A0A6V8IAX7_9PROT</name>
<reference evidence="4 5" key="1">
    <citation type="journal article" date="2020" name="Cell Rep.">
        <title>Local necrotic cells trigger systemic immune activation via gut microbiome dysbiosis in Drosophila.</title>
        <authorList>
            <person name="Kosakamoto H."/>
            <person name="Yamauchi T."/>
            <person name="Akuzawa-Tokita Y."/>
            <person name="Nishimura K."/>
            <person name="Soga T."/>
            <person name="Murakami T."/>
            <person name="Mori H."/>
            <person name="Yamamoto K."/>
            <person name="Miyazaki R."/>
            <person name="Koto A."/>
            <person name="Miura M."/>
            <person name="Obata F."/>
        </authorList>
    </citation>
    <scope>NUCLEOTIDE SEQUENCE [LARGE SCALE GENOMIC DNA]</scope>
    <source>
        <strain evidence="4 5">Ai</strain>
    </source>
</reference>
<accession>A0A6V8IAX7</accession>
<dbReference type="PANTHER" id="PTHR11019">
    <property type="entry name" value="HTH-TYPE TRANSCRIPTIONAL REGULATOR NIMR"/>
    <property type="match status" value="1"/>
</dbReference>
<keyword evidence="2" id="KW-0804">Transcription</keyword>
<evidence type="ECO:0000256" key="1">
    <source>
        <dbReference type="ARBA" id="ARBA00023015"/>
    </source>
</evidence>
<dbReference type="AlphaFoldDB" id="A0A6V8IAX7"/>
<protein>
    <recommendedName>
        <fullName evidence="3">HTH araC/xylS-type domain-containing protein</fullName>
    </recommendedName>
</protein>
<dbReference type="GO" id="GO:0043565">
    <property type="term" value="F:sequence-specific DNA binding"/>
    <property type="evidence" value="ECO:0007669"/>
    <property type="project" value="InterPro"/>
</dbReference>
<comment type="caution">
    <text evidence="4">The sequence shown here is derived from an EMBL/GenBank/DDBJ whole genome shotgun (WGS) entry which is preliminary data.</text>
</comment>
<evidence type="ECO:0000256" key="2">
    <source>
        <dbReference type="ARBA" id="ARBA00023163"/>
    </source>
</evidence>
<dbReference type="Pfam" id="PF12833">
    <property type="entry name" value="HTH_18"/>
    <property type="match status" value="1"/>
</dbReference>
<dbReference type="PROSITE" id="PS01124">
    <property type="entry name" value="HTH_ARAC_FAMILY_2"/>
    <property type="match status" value="1"/>
</dbReference>
<dbReference type="PANTHER" id="PTHR11019:SF199">
    <property type="entry name" value="HTH-TYPE TRANSCRIPTIONAL REGULATOR NIMR"/>
    <property type="match status" value="1"/>
</dbReference>
<gene>
    <name evidence="4" type="ORF">DmAi_28370</name>
</gene>
<dbReference type="InterPro" id="IPR009057">
    <property type="entry name" value="Homeodomain-like_sf"/>
</dbReference>
<proteinExistence type="predicted"/>
<sequence>MAVLASRAGLSARTLSRLILKETGMTIQQVADGLGYESVPSFVTMFRNVLGAPPRRYMAKRYSKASPMEN</sequence>
<feature type="domain" description="HTH araC/xylS-type" evidence="3">
    <location>
        <begin position="16"/>
        <end position="60"/>
    </location>
</feature>
<evidence type="ECO:0000259" key="3">
    <source>
        <dbReference type="PROSITE" id="PS01124"/>
    </source>
</evidence>
<evidence type="ECO:0000313" key="5">
    <source>
        <dbReference type="Proteomes" id="UP000548726"/>
    </source>
</evidence>
<evidence type="ECO:0000313" key="4">
    <source>
        <dbReference type="EMBL" id="GFE94778.1"/>
    </source>
</evidence>
<dbReference type="InterPro" id="IPR018060">
    <property type="entry name" value="HTH_AraC"/>
</dbReference>
<keyword evidence="1" id="KW-0805">Transcription regulation</keyword>
<dbReference type="GO" id="GO:0003700">
    <property type="term" value="F:DNA-binding transcription factor activity"/>
    <property type="evidence" value="ECO:0007669"/>
    <property type="project" value="InterPro"/>
</dbReference>
<dbReference type="RefSeq" id="WP_370684564.1">
    <property type="nucleotide sequence ID" value="NZ_BLJP01000019.1"/>
</dbReference>
<dbReference type="SUPFAM" id="SSF46689">
    <property type="entry name" value="Homeodomain-like"/>
    <property type="match status" value="1"/>
</dbReference>
<dbReference type="Gene3D" id="1.10.10.60">
    <property type="entry name" value="Homeodomain-like"/>
    <property type="match status" value="1"/>
</dbReference>
<organism evidence="4 5">
    <name type="scientific">Acetobacter persici</name>
    <dbReference type="NCBI Taxonomy" id="1076596"/>
    <lineage>
        <taxon>Bacteria</taxon>
        <taxon>Pseudomonadati</taxon>
        <taxon>Pseudomonadota</taxon>
        <taxon>Alphaproteobacteria</taxon>
        <taxon>Acetobacterales</taxon>
        <taxon>Acetobacteraceae</taxon>
        <taxon>Acetobacter</taxon>
    </lineage>
</organism>
<dbReference type="Proteomes" id="UP000548726">
    <property type="component" value="Unassembled WGS sequence"/>
</dbReference>
<keyword evidence="5" id="KW-1185">Reference proteome</keyword>